<proteinExistence type="predicted"/>
<dbReference type="InterPro" id="IPR006634">
    <property type="entry name" value="TLC-dom"/>
</dbReference>
<evidence type="ECO:0000256" key="3">
    <source>
        <dbReference type="ARBA" id="ARBA00004991"/>
    </source>
</evidence>
<accession>A0A9Q0MPA5</accession>
<dbReference type="PANTHER" id="PTHR12560">
    <property type="entry name" value="LONGEVITY ASSURANCE FACTOR 1 LAG1"/>
    <property type="match status" value="1"/>
</dbReference>
<comment type="pathway">
    <text evidence="2">Lipid metabolism; sphingolipid metabolism.</text>
</comment>
<evidence type="ECO:0000256" key="2">
    <source>
        <dbReference type="ARBA" id="ARBA00004760"/>
    </source>
</evidence>
<feature type="non-terminal residue" evidence="10">
    <location>
        <position position="1"/>
    </location>
</feature>
<dbReference type="GO" id="GO:0050291">
    <property type="term" value="F:sphingosine N-acyltransferase activity"/>
    <property type="evidence" value="ECO:0007669"/>
    <property type="project" value="InterPro"/>
</dbReference>
<evidence type="ECO:0000313" key="11">
    <source>
        <dbReference type="Proteomes" id="UP001151699"/>
    </source>
</evidence>
<name>A0A9Q0MPA5_9DIPT</name>
<dbReference type="PANTHER" id="PTHR12560:SF0">
    <property type="entry name" value="LD18904P"/>
    <property type="match status" value="1"/>
</dbReference>
<evidence type="ECO:0000313" key="10">
    <source>
        <dbReference type="EMBL" id="KAJ6634144.1"/>
    </source>
</evidence>
<dbReference type="Gene3D" id="1.10.10.60">
    <property type="entry name" value="Homeodomain-like"/>
    <property type="match status" value="1"/>
</dbReference>
<feature type="transmembrane region" description="Helical" evidence="8">
    <location>
        <begin position="202"/>
        <end position="222"/>
    </location>
</feature>
<feature type="domain" description="TLC" evidence="9">
    <location>
        <begin position="32"/>
        <end position="230"/>
    </location>
</feature>
<reference evidence="10" key="1">
    <citation type="submission" date="2022-07" db="EMBL/GenBank/DDBJ databases">
        <authorList>
            <person name="Trinca V."/>
            <person name="Uliana J.V.C."/>
            <person name="Torres T.T."/>
            <person name="Ward R.J."/>
            <person name="Monesi N."/>
        </authorList>
    </citation>
    <scope>NUCLEOTIDE SEQUENCE</scope>
    <source>
        <strain evidence="10">HSMRA1968</strain>
        <tissue evidence="10">Whole embryos</tissue>
    </source>
</reference>
<gene>
    <name evidence="10" type="primary">CERS6_0</name>
    <name evidence="10" type="ORF">Bhyg_17552</name>
</gene>
<dbReference type="GO" id="GO:0016020">
    <property type="term" value="C:membrane"/>
    <property type="evidence" value="ECO:0007669"/>
    <property type="project" value="UniProtKB-SubCell"/>
</dbReference>
<comment type="subcellular location">
    <subcellularLocation>
        <location evidence="1">Membrane</location>
        <topology evidence="1">Multi-pass membrane protein</topology>
    </subcellularLocation>
</comment>
<keyword evidence="4 7" id="KW-0812">Transmembrane</keyword>
<feature type="transmembrane region" description="Helical" evidence="8">
    <location>
        <begin position="164"/>
        <end position="181"/>
    </location>
</feature>
<dbReference type="PROSITE" id="PS50922">
    <property type="entry name" value="TLC"/>
    <property type="match status" value="1"/>
</dbReference>
<evidence type="ECO:0000256" key="6">
    <source>
        <dbReference type="ARBA" id="ARBA00023136"/>
    </source>
</evidence>
<dbReference type="Proteomes" id="UP001151699">
    <property type="component" value="Unassembled WGS sequence"/>
</dbReference>
<protein>
    <submittedName>
        <fullName evidence="10">Ceramide synthase 6</fullName>
    </submittedName>
</protein>
<feature type="transmembrane region" description="Helical" evidence="8">
    <location>
        <begin position="107"/>
        <end position="126"/>
    </location>
</feature>
<comment type="pathway">
    <text evidence="3">Sphingolipid metabolism.</text>
</comment>
<comment type="caution">
    <text evidence="10">The sequence shown here is derived from an EMBL/GenBank/DDBJ whole genome shotgun (WGS) entry which is preliminary data.</text>
</comment>
<keyword evidence="5 8" id="KW-1133">Transmembrane helix</keyword>
<dbReference type="EMBL" id="WJQU01000952">
    <property type="protein sequence ID" value="KAJ6634144.1"/>
    <property type="molecule type" value="Genomic_DNA"/>
</dbReference>
<feature type="transmembrane region" description="Helical" evidence="8">
    <location>
        <begin position="80"/>
        <end position="100"/>
    </location>
</feature>
<evidence type="ECO:0000256" key="1">
    <source>
        <dbReference type="ARBA" id="ARBA00004141"/>
    </source>
</evidence>
<feature type="transmembrane region" description="Helical" evidence="8">
    <location>
        <begin position="258"/>
        <end position="277"/>
    </location>
</feature>
<dbReference type="AlphaFoldDB" id="A0A9Q0MPA5"/>
<organism evidence="10 11">
    <name type="scientific">Pseudolycoriella hygida</name>
    <dbReference type="NCBI Taxonomy" id="35572"/>
    <lineage>
        <taxon>Eukaryota</taxon>
        <taxon>Metazoa</taxon>
        <taxon>Ecdysozoa</taxon>
        <taxon>Arthropoda</taxon>
        <taxon>Hexapoda</taxon>
        <taxon>Insecta</taxon>
        <taxon>Pterygota</taxon>
        <taxon>Neoptera</taxon>
        <taxon>Endopterygota</taxon>
        <taxon>Diptera</taxon>
        <taxon>Nematocera</taxon>
        <taxon>Sciaroidea</taxon>
        <taxon>Sciaridae</taxon>
        <taxon>Pseudolycoriella</taxon>
    </lineage>
</organism>
<evidence type="ECO:0000256" key="7">
    <source>
        <dbReference type="PROSITE-ProRule" id="PRU00205"/>
    </source>
</evidence>
<dbReference type="GO" id="GO:0046513">
    <property type="term" value="P:ceramide biosynthetic process"/>
    <property type="evidence" value="ECO:0007669"/>
    <property type="project" value="InterPro"/>
</dbReference>
<keyword evidence="6 7" id="KW-0472">Membrane</keyword>
<keyword evidence="11" id="KW-1185">Reference proteome</keyword>
<evidence type="ECO:0000256" key="4">
    <source>
        <dbReference type="ARBA" id="ARBA00022692"/>
    </source>
</evidence>
<evidence type="ECO:0000256" key="8">
    <source>
        <dbReference type="SAM" id="Phobius"/>
    </source>
</evidence>
<evidence type="ECO:0000256" key="5">
    <source>
        <dbReference type="ARBA" id="ARBA00022989"/>
    </source>
</evidence>
<sequence length="294" mass="35479">VVGLVKQVDLTERQIERWWRLRRAQDKPSTLEKFCEASWKCLYYTYSFTYGTIILWDKPWLWDVKSCWYGYPHHSIDNGIWWYFSVSMAFYFSLTVTQFFETRRKDFWQMFAHHIITLAMLVMSWLSNFHRLGTLILVIHDCADIFLESGKSLKYAKYHKICDYVVVTFLVTWVATRLVFYPRVVYGSIFEAEIEMFPLRNVCHILLVALLCLHVFWSYMIFQMAYSSVSAGQVDLTEREIERWWRLRRAQSIDNGVWWYYSVSIASYSSLAVTQFFETRRKDFWQMFAHHIIT</sequence>
<dbReference type="InterPro" id="IPR016439">
    <property type="entry name" value="Lag1/Lac1-like"/>
</dbReference>
<feature type="non-terminal residue" evidence="10">
    <location>
        <position position="294"/>
    </location>
</feature>
<dbReference type="OrthoDB" id="537032at2759"/>
<dbReference type="SMART" id="SM00724">
    <property type="entry name" value="TLC"/>
    <property type="match status" value="1"/>
</dbReference>
<dbReference type="Pfam" id="PF03798">
    <property type="entry name" value="TRAM_LAG1_CLN8"/>
    <property type="match status" value="2"/>
</dbReference>
<evidence type="ECO:0000259" key="9">
    <source>
        <dbReference type="PROSITE" id="PS50922"/>
    </source>
</evidence>